<feature type="transmembrane region" description="Helical" evidence="2">
    <location>
        <begin position="223"/>
        <end position="247"/>
    </location>
</feature>
<dbReference type="InterPro" id="IPR005240">
    <property type="entry name" value="DUF389"/>
</dbReference>
<feature type="region of interest" description="Disordered" evidence="1">
    <location>
        <begin position="1"/>
        <end position="40"/>
    </location>
</feature>
<evidence type="ECO:0000313" key="4">
    <source>
        <dbReference type="Proteomes" id="UP001055253"/>
    </source>
</evidence>
<reference evidence="3" key="1">
    <citation type="submission" date="2022-08" db="EMBL/GenBank/DDBJ databases">
        <title>Whole genome sequencing of non-tuberculosis mycobacteria type-strains.</title>
        <authorList>
            <person name="Igarashi Y."/>
            <person name="Osugi A."/>
            <person name="Mitarai S."/>
        </authorList>
    </citation>
    <scope>NUCLEOTIDE SEQUENCE</scope>
    <source>
        <strain evidence="3">ATCC 19423</strain>
    </source>
</reference>
<evidence type="ECO:0000256" key="1">
    <source>
        <dbReference type="SAM" id="MobiDB-lite"/>
    </source>
</evidence>
<dbReference type="RefSeq" id="WP_240169157.1">
    <property type="nucleotide sequence ID" value="NZ_CP085200.1"/>
</dbReference>
<proteinExistence type="predicted"/>
<keyword evidence="2" id="KW-0472">Membrane</keyword>
<accession>A0ABY3VHR8</accession>
<feature type="transmembrane region" description="Helical" evidence="2">
    <location>
        <begin position="259"/>
        <end position="277"/>
    </location>
</feature>
<keyword evidence="2" id="KW-1133">Transmembrane helix</keyword>
<protein>
    <submittedName>
        <fullName evidence="3">DUF389 domain-containing protein</fullName>
    </submittedName>
</protein>
<sequence>MTVELPPKPMLTEIPGRSAVGESDDRATTDPTDPKGRAVPWRPKLLPVEDRRSIMDTLMVTLSGGALWRFAALMVLSSMVASIGLLQNSAAVVIGAMMIAPLMAPIMGIAACLIMGWGHRLLRGLALVAVSAMVAVGVGWITATLLPATGTGLASEVVARSSPDIRDLLVAMGAGAVGALATVHKKISAALPGVAVAVAVVPPLGAAGVLLGRGQPQLARGAVILFSTNLVGIVVMAAVVFLLSGLVPLRKFRTHRRQIVASLGLAAVSVVAVAMILTPRFIALTGHARDLEIATQTLTDMLSPGSVLSHITATGSTVRADITSPTSPPPVQTVAASLSRALGHPVTVELSWIPVRDPEHSRPDTPQPPLNELGPVIRSWLGAQSLTLQGLSYESGTLVVSTAGPFPPKRAEELTSLIDSRFNYRIPVSLAWTRTSGPAKSDGTQAALDTARTTATTWAAKRPDVAVLSTNGTASAITITLIGQTQPEVDSLEADLQTALPQSTITIQWISGGVLVVATPTPRTHAGSGTRARTDARKGVHLDALTETAGEDG</sequence>
<name>A0ABY3VHR8_MYCUL</name>
<feature type="transmembrane region" description="Helical" evidence="2">
    <location>
        <begin position="190"/>
        <end position="211"/>
    </location>
</feature>
<dbReference type="Pfam" id="PF04087">
    <property type="entry name" value="DUF389"/>
    <property type="match status" value="1"/>
</dbReference>
<evidence type="ECO:0000256" key="2">
    <source>
        <dbReference type="SAM" id="Phobius"/>
    </source>
</evidence>
<dbReference type="PANTHER" id="PTHR20992:SF9">
    <property type="entry name" value="AT15442P-RELATED"/>
    <property type="match status" value="1"/>
</dbReference>
<feature type="transmembrane region" description="Helical" evidence="2">
    <location>
        <begin position="165"/>
        <end position="183"/>
    </location>
</feature>
<feature type="transmembrane region" description="Helical" evidence="2">
    <location>
        <begin position="92"/>
        <end position="117"/>
    </location>
</feature>
<dbReference type="Proteomes" id="UP001055253">
    <property type="component" value="Chromosome"/>
</dbReference>
<feature type="transmembrane region" description="Helical" evidence="2">
    <location>
        <begin position="124"/>
        <end position="145"/>
    </location>
</feature>
<keyword evidence="2" id="KW-0812">Transmembrane</keyword>
<feature type="transmembrane region" description="Helical" evidence="2">
    <location>
        <begin position="66"/>
        <end position="86"/>
    </location>
</feature>
<dbReference type="PANTHER" id="PTHR20992">
    <property type="entry name" value="AT15442P-RELATED"/>
    <property type="match status" value="1"/>
</dbReference>
<keyword evidence="4" id="KW-1185">Reference proteome</keyword>
<dbReference type="EMBL" id="CP092429">
    <property type="protein sequence ID" value="ULP53643.1"/>
    <property type="molecule type" value="Genomic_DNA"/>
</dbReference>
<evidence type="ECO:0000313" key="3">
    <source>
        <dbReference type="EMBL" id="ULP53643.1"/>
    </source>
</evidence>
<organism evidence="3 4">
    <name type="scientific">Mycobacterium ulcerans</name>
    <dbReference type="NCBI Taxonomy" id="1809"/>
    <lineage>
        <taxon>Bacteria</taxon>
        <taxon>Bacillati</taxon>
        <taxon>Actinomycetota</taxon>
        <taxon>Actinomycetes</taxon>
        <taxon>Mycobacteriales</taxon>
        <taxon>Mycobacteriaceae</taxon>
        <taxon>Mycobacterium</taxon>
        <taxon>Mycobacterium ulcerans group</taxon>
    </lineage>
</organism>
<gene>
    <name evidence="3" type="ORF">MJO63_12110</name>
</gene>
<feature type="compositionally biased region" description="Basic and acidic residues" evidence="1">
    <location>
        <begin position="23"/>
        <end position="36"/>
    </location>
</feature>